<accession>A0A4Q7UP37</accession>
<keyword evidence="1" id="KW-1133">Transmembrane helix</keyword>
<proteinExistence type="predicted"/>
<comment type="caution">
    <text evidence="2">The sequence shown here is derived from an EMBL/GenBank/DDBJ whole genome shotgun (WGS) entry which is preliminary data.</text>
</comment>
<evidence type="ECO:0000313" key="2">
    <source>
        <dbReference type="EMBL" id="RZT83256.1"/>
    </source>
</evidence>
<reference evidence="2 3" key="1">
    <citation type="submission" date="2019-02" db="EMBL/GenBank/DDBJ databases">
        <title>Sequencing the genomes of 1000 actinobacteria strains.</title>
        <authorList>
            <person name="Klenk H.-P."/>
        </authorList>
    </citation>
    <scope>NUCLEOTIDE SEQUENCE [LARGE SCALE GENOMIC DNA]</scope>
    <source>
        <strain evidence="2 3">DSM 45779</strain>
    </source>
</reference>
<protein>
    <submittedName>
        <fullName evidence="2">Uncharacterized protein</fullName>
    </submittedName>
</protein>
<dbReference type="AlphaFoldDB" id="A0A4Q7UP37"/>
<evidence type="ECO:0000313" key="3">
    <source>
        <dbReference type="Proteomes" id="UP000291591"/>
    </source>
</evidence>
<gene>
    <name evidence="2" type="ORF">EV383_0055</name>
</gene>
<dbReference type="EMBL" id="SHKL01000001">
    <property type="protein sequence ID" value="RZT83256.1"/>
    <property type="molecule type" value="Genomic_DNA"/>
</dbReference>
<sequence length="32" mass="3449">MAGIVISGLQVAGWVLFWGLYMAGSAWTSCWS</sequence>
<keyword evidence="1" id="KW-0812">Transmembrane</keyword>
<keyword evidence="3" id="KW-1185">Reference proteome</keyword>
<evidence type="ECO:0000256" key="1">
    <source>
        <dbReference type="SAM" id="Phobius"/>
    </source>
</evidence>
<organism evidence="2 3">
    <name type="scientific">Pseudonocardia sediminis</name>
    <dbReference type="NCBI Taxonomy" id="1397368"/>
    <lineage>
        <taxon>Bacteria</taxon>
        <taxon>Bacillati</taxon>
        <taxon>Actinomycetota</taxon>
        <taxon>Actinomycetes</taxon>
        <taxon>Pseudonocardiales</taxon>
        <taxon>Pseudonocardiaceae</taxon>
        <taxon>Pseudonocardia</taxon>
    </lineage>
</organism>
<feature type="transmembrane region" description="Helical" evidence="1">
    <location>
        <begin position="12"/>
        <end position="31"/>
    </location>
</feature>
<name>A0A4Q7UP37_PSEST</name>
<keyword evidence="1" id="KW-0472">Membrane</keyword>
<dbReference type="Proteomes" id="UP000291591">
    <property type="component" value="Unassembled WGS sequence"/>
</dbReference>